<dbReference type="AlphaFoldDB" id="A0A560FPG9"/>
<dbReference type="PANTHER" id="PTHR30121">
    <property type="entry name" value="UNCHARACTERIZED PROTEIN YJGR-RELATED"/>
    <property type="match status" value="1"/>
</dbReference>
<dbReference type="NCBIfam" id="NF010447">
    <property type="entry name" value="PRK13873.1"/>
    <property type="match status" value="1"/>
</dbReference>
<feature type="domain" description="AAA+ ATPase" evidence="4">
    <location>
        <begin position="442"/>
        <end position="710"/>
    </location>
</feature>
<dbReference type="EMBL" id="VITN01000002">
    <property type="protein sequence ID" value="TWB23441.1"/>
    <property type="molecule type" value="Genomic_DNA"/>
</dbReference>
<keyword evidence="3" id="KW-0067">ATP-binding</keyword>
<reference evidence="5 6" key="1">
    <citation type="submission" date="2019-06" db="EMBL/GenBank/DDBJ databases">
        <title>Genomic Encyclopedia of Type Strains, Phase IV (KMG-V): Genome sequencing to study the core and pangenomes of soil and plant-associated prokaryotes.</title>
        <authorList>
            <person name="Whitman W."/>
        </authorList>
    </citation>
    <scope>NUCLEOTIDE SEQUENCE [LARGE SCALE GENOMIC DNA]</scope>
    <source>
        <strain evidence="5 6">BR 11880</strain>
    </source>
</reference>
<dbReference type="OrthoDB" id="9816422at2"/>
<dbReference type="SMART" id="SM00382">
    <property type="entry name" value="AAA"/>
    <property type="match status" value="1"/>
</dbReference>
<dbReference type="RefSeq" id="WP_145748652.1">
    <property type="nucleotide sequence ID" value="NZ_VITN01000002.1"/>
</dbReference>
<keyword evidence="2" id="KW-0547">Nucleotide-binding</keyword>
<dbReference type="PANTHER" id="PTHR30121:SF12">
    <property type="entry name" value="TYPE IV SECRETION SYSTEM PROTEIN CAGE"/>
    <property type="match status" value="1"/>
</dbReference>
<dbReference type="GO" id="GO:0005524">
    <property type="term" value="F:ATP binding"/>
    <property type="evidence" value="ECO:0007669"/>
    <property type="project" value="UniProtKB-KW"/>
</dbReference>
<dbReference type="InterPro" id="IPR027417">
    <property type="entry name" value="P-loop_NTPase"/>
</dbReference>
<protein>
    <submittedName>
        <fullName evidence="5">Type IV secretion system protein VirB4</fullName>
    </submittedName>
</protein>
<dbReference type="SUPFAM" id="SSF52540">
    <property type="entry name" value="P-loop containing nucleoside triphosphate hydrolases"/>
    <property type="match status" value="1"/>
</dbReference>
<dbReference type="Pfam" id="PF03135">
    <property type="entry name" value="CagE_TrbE_VirB"/>
    <property type="match status" value="1"/>
</dbReference>
<organism evidence="5 6">
    <name type="scientific">Nitrospirillum amazonense</name>
    <dbReference type="NCBI Taxonomy" id="28077"/>
    <lineage>
        <taxon>Bacteria</taxon>
        <taxon>Pseudomonadati</taxon>
        <taxon>Pseudomonadota</taxon>
        <taxon>Alphaproteobacteria</taxon>
        <taxon>Rhodospirillales</taxon>
        <taxon>Azospirillaceae</taxon>
        <taxon>Nitrospirillum</taxon>
    </lineage>
</organism>
<dbReference type="InterPro" id="IPR051162">
    <property type="entry name" value="T4SS_component"/>
</dbReference>
<evidence type="ECO:0000259" key="4">
    <source>
        <dbReference type="SMART" id="SM00382"/>
    </source>
</evidence>
<evidence type="ECO:0000256" key="2">
    <source>
        <dbReference type="ARBA" id="ARBA00022741"/>
    </source>
</evidence>
<evidence type="ECO:0000256" key="3">
    <source>
        <dbReference type="ARBA" id="ARBA00022840"/>
    </source>
</evidence>
<name>A0A560FPG9_9PROT</name>
<dbReference type="InterPro" id="IPR003593">
    <property type="entry name" value="AAA+_ATPase"/>
</dbReference>
<gene>
    <name evidence="5" type="ORF">FBZ89_102196</name>
</gene>
<evidence type="ECO:0000313" key="6">
    <source>
        <dbReference type="Proteomes" id="UP000319859"/>
    </source>
</evidence>
<comment type="similarity">
    <text evidence="1">Belongs to the TrbE/VirB4 family.</text>
</comment>
<dbReference type="Gene3D" id="3.40.50.300">
    <property type="entry name" value="P-loop containing nucleotide triphosphate hydrolases"/>
    <property type="match status" value="2"/>
</dbReference>
<sequence length="809" mass="88268">MLDLREYRAQRRELADYLPWAGLVGPGLVLNKDGSLQRTALFRGPDLDAVPAAELMAVAARVNNALKRLGEGWALFVEAARRPATGYPDSRFPDLVSRLVDEERRAAFDQEGAQFESEQFLTLCYLPPPERTAQAGQLLYDTAGRRRELDWRLVRDAVVAEGDRVLDLLVPLMPVCRWLDDAETLAYLHGCISTHGRHPVTVPPVPFHLDGLLPDCALTPGVAPLLGRAHLRTLTLRGLPDATWPGLLDALNHLALPYRWVVRWLPLEKAEAQKELATKRRHWWAKRKGIAALLREVLWQQESRLVDSDAEAQALDADMALRELGSDAVSYGYFTATVTVWNEDEAVAAERARAVGRVARGLGFVAVEEGLNAVEAWLSSLPGQCYANVRQPLVSSLNLVHMLPLSAVWAGPERNAHLNGPPLLVARTAGATPFRLVTHQGDVGHTLILGPTGAGKSLLLALMALQFRRYPQARVVLFDKRRSSKAAVWAAGGVFHDLALGEERAGVQAIAFQPLARIDEAAERAWAAEWIETLLGQEGVPLTPAARGMVWSALGSLAGAPPAERTLSGLVALLQSNTLKAALEPYTLSGPFGRLLDADAESLSDVSLLATETEDLLGSKRAARAVLLYLFHRIEGWLDGRPTLIGVDEAWVALDDALFAAKLREWLKTVRGKNALVVFATQSLADILDSPVAPAVIESCLSRIFLPNARAVEPESRQAYVRLGLNDRQITTIAQAVPKRDYWFQSAAGCRLFELSMGPAALAICGASQPEDLAQVDRVLAEAGPEGFGAAWLRARDLPWAADLVEGWS</sequence>
<proteinExistence type="inferred from homology"/>
<dbReference type="Proteomes" id="UP000319859">
    <property type="component" value="Unassembled WGS sequence"/>
</dbReference>
<comment type="caution">
    <text evidence="5">The sequence shown here is derived from an EMBL/GenBank/DDBJ whole genome shotgun (WGS) entry which is preliminary data.</text>
</comment>
<evidence type="ECO:0000256" key="1">
    <source>
        <dbReference type="ARBA" id="ARBA00006512"/>
    </source>
</evidence>
<dbReference type="InterPro" id="IPR018145">
    <property type="entry name" value="CagE_TrbE_VirB_cntrl_dom"/>
</dbReference>
<accession>A0A560FPG9</accession>
<evidence type="ECO:0000313" key="5">
    <source>
        <dbReference type="EMBL" id="TWB23441.1"/>
    </source>
</evidence>